<dbReference type="InterPro" id="IPR008964">
    <property type="entry name" value="Invasin/intimin_cell_adhesion"/>
</dbReference>
<dbReference type="EMBL" id="BAAAEW010000022">
    <property type="protein sequence ID" value="GAA0755591.1"/>
    <property type="molecule type" value="Genomic_DNA"/>
</dbReference>
<organism evidence="4 5">
    <name type="scientific">Ideonella azotifigens</name>
    <dbReference type="NCBI Taxonomy" id="513160"/>
    <lineage>
        <taxon>Bacteria</taxon>
        <taxon>Pseudomonadati</taxon>
        <taxon>Pseudomonadota</taxon>
        <taxon>Betaproteobacteria</taxon>
        <taxon>Burkholderiales</taxon>
        <taxon>Sphaerotilaceae</taxon>
        <taxon>Ideonella</taxon>
    </lineage>
</organism>
<dbReference type="SUPFAM" id="SSF49373">
    <property type="entry name" value="Invasin/intimin cell-adhesion fragments"/>
    <property type="match status" value="3"/>
</dbReference>
<name>A0ABP3VD45_9BURK</name>
<proteinExistence type="inferred from homology"/>
<dbReference type="InterPro" id="IPR013783">
    <property type="entry name" value="Ig-like_fold"/>
</dbReference>
<dbReference type="PROSITE" id="PS51127">
    <property type="entry name" value="BIG1"/>
    <property type="match status" value="1"/>
</dbReference>
<reference evidence="5" key="1">
    <citation type="journal article" date="2019" name="Int. J. Syst. Evol. Microbiol.">
        <title>The Global Catalogue of Microorganisms (GCM) 10K type strain sequencing project: providing services to taxonomists for standard genome sequencing and annotation.</title>
        <authorList>
            <consortium name="The Broad Institute Genomics Platform"/>
            <consortium name="The Broad Institute Genome Sequencing Center for Infectious Disease"/>
            <person name="Wu L."/>
            <person name="Ma J."/>
        </authorList>
    </citation>
    <scope>NUCLEOTIDE SEQUENCE [LARGE SCALE GENOMIC DNA]</scope>
    <source>
        <strain evidence="5">JCM 15503</strain>
    </source>
</reference>
<evidence type="ECO:0000256" key="2">
    <source>
        <dbReference type="SAM" id="SignalP"/>
    </source>
</evidence>
<dbReference type="Proteomes" id="UP001500279">
    <property type="component" value="Unassembled WGS sequence"/>
</dbReference>
<dbReference type="PROSITE" id="PS51257">
    <property type="entry name" value="PROKAR_LIPOPROTEIN"/>
    <property type="match status" value="1"/>
</dbReference>
<comment type="similarity">
    <text evidence="1">Belongs to the intimin/invasin family.</text>
</comment>
<gene>
    <name evidence="4" type="ORF">GCM10009107_33230</name>
</gene>
<accession>A0ABP3VD45</accession>
<feature type="chain" id="PRO_5045116530" description="Big-1 domain-containing protein" evidence="2">
    <location>
        <begin position="21"/>
        <end position="914"/>
    </location>
</feature>
<keyword evidence="2" id="KW-0732">Signal</keyword>
<evidence type="ECO:0000256" key="1">
    <source>
        <dbReference type="ARBA" id="ARBA00010116"/>
    </source>
</evidence>
<dbReference type="SMART" id="SM00634">
    <property type="entry name" value="BID_1"/>
    <property type="match status" value="1"/>
</dbReference>
<dbReference type="InterPro" id="IPR003344">
    <property type="entry name" value="Big_1_dom"/>
</dbReference>
<dbReference type="Gene3D" id="2.60.40.10">
    <property type="entry name" value="Immunoglobulins"/>
    <property type="match status" value="5"/>
</dbReference>
<protein>
    <recommendedName>
        <fullName evidence="3">Big-1 domain-containing protein</fullName>
    </recommendedName>
</protein>
<evidence type="ECO:0000313" key="4">
    <source>
        <dbReference type="EMBL" id="GAA0755591.1"/>
    </source>
</evidence>
<feature type="domain" description="Big-1" evidence="3">
    <location>
        <begin position="250"/>
        <end position="344"/>
    </location>
</feature>
<comment type="caution">
    <text evidence="4">The sequence shown here is derived from an EMBL/GenBank/DDBJ whole genome shotgun (WGS) entry which is preliminary data.</text>
</comment>
<evidence type="ECO:0000259" key="3">
    <source>
        <dbReference type="PROSITE" id="PS51127"/>
    </source>
</evidence>
<sequence length="914" mass="90261">MMVRKKIAAAWLLLAAMLQACGGGGGDAGTPVVGGGGGGASTVAALRLDLSSATIINTAPAAVTVTVTAVDANNQVVSDAPVVVTADSGGVVTSTASATDTSGVLTSSVGMGADTTVRTITVTATSGKITGAARISVVSTSGGTTVSALRVELSSVAIANQAPTPVTVTVTAVDSNNQVVSGAPVVVTADNGGVVTSTASSTSTSGTFISTVSMGADASTRTITVTATSGNVTGTAKISVVESVSGGAASLALALSAQTVTASNPVTVSVTLQDASGNAVPSAVVSFSTTLGLGTFSSSTALTDSTGKASVLLYPVSTTATGADYVVASATVSGTALTKSLGFQTSATSVGIQTFTSGLTGALSAYGQATLNVSLSGTTAGTPVGLSIQSLCANKGKATITPASVTTSSGSASFTYKDVQCGATDTTDTVTVTVVGTSTSGSLTIPLSQPSAGSLGFVSASPQTIYLKGSGLGETSVVTFVVNDQAGNPLPGQSVALQPTTTVGGLTMDALGVNTDGSAPTETKISDSNGQVAVRVSSGTVPTPVRIKATLTSAGISTVSSNLSIAVGLPSQLNFSLSQQTINIEGMNHDGTTNTYTVIASDRMGNPVPANTTVNFVAEGGQVQSQGFTTITNGLAGTTVNFQSADPRPVDGRITVVAYALGEESFIDMNGDNKWDSIEDYQDLGAVFLSRKFSQAYNAGQSDQFIKGAGTIACHSPSSSLLAVNASIPFQAGTCDGTWSNAGYVRRAAETVLSTSGSRLMWFRDATSTPVVANVSGGLLDDGCQAQSIVVADDGFTTSSATYYRMASGSLYKLPAAGSLTFLVSDENNNRLNPMPAGTTVTVSATDGITTSVSGGSPVANTSTATAAAISYKFTTASSGTIYISTTSPLGLTTTFPVAVSTSAAPPSGTACSL</sequence>
<keyword evidence="5" id="KW-1185">Reference proteome</keyword>
<evidence type="ECO:0000313" key="5">
    <source>
        <dbReference type="Proteomes" id="UP001500279"/>
    </source>
</evidence>
<dbReference type="RefSeq" id="WP_141285135.1">
    <property type="nucleotide sequence ID" value="NZ_BAAAEW010000022.1"/>
</dbReference>
<feature type="signal peptide" evidence="2">
    <location>
        <begin position="1"/>
        <end position="20"/>
    </location>
</feature>